<proteinExistence type="predicted"/>
<dbReference type="Proteomes" id="UP000789570">
    <property type="component" value="Unassembled WGS sequence"/>
</dbReference>
<evidence type="ECO:0000313" key="2">
    <source>
        <dbReference type="EMBL" id="CAG8739108.1"/>
    </source>
</evidence>
<gene>
    <name evidence="2" type="ORF">FCALED_LOCUS15507</name>
</gene>
<dbReference type="OrthoDB" id="10515677at2759"/>
<feature type="region of interest" description="Disordered" evidence="1">
    <location>
        <begin position="110"/>
        <end position="150"/>
    </location>
</feature>
<organism evidence="2 3">
    <name type="scientific">Funneliformis caledonium</name>
    <dbReference type="NCBI Taxonomy" id="1117310"/>
    <lineage>
        <taxon>Eukaryota</taxon>
        <taxon>Fungi</taxon>
        <taxon>Fungi incertae sedis</taxon>
        <taxon>Mucoromycota</taxon>
        <taxon>Glomeromycotina</taxon>
        <taxon>Glomeromycetes</taxon>
        <taxon>Glomerales</taxon>
        <taxon>Glomeraceae</taxon>
        <taxon>Funneliformis</taxon>
    </lineage>
</organism>
<dbReference type="AlphaFoldDB" id="A0A9N9IK58"/>
<name>A0A9N9IK58_9GLOM</name>
<evidence type="ECO:0000256" key="1">
    <source>
        <dbReference type="SAM" id="MobiDB-lite"/>
    </source>
</evidence>
<protein>
    <submittedName>
        <fullName evidence="2">6113_t:CDS:1</fullName>
    </submittedName>
</protein>
<accession>A0A9N9IK58</accession>
<evidence type="ECO:0000313" key="3">
    <source>
        <dbReference type="Proteomes" id="UP000789570"/>
    </source>
</evidence>
<comment type="caution">
    <text evidence="2">The sequence shown here is derived from an EMBL/GenBank/DDBJ whole genome shotgun (WGS) entry which is preliminary data.</text>
</comment>
<sequence length="211" mass="23997">DEKDLLEVNTFWNNRDIELERKRKLWQIESSDLDYIYTRDQQLEKHIKVIRENRATVEQTQSQLSKANVSVMDLSSILNDPGDSYPIINGSDDDITSSILNDPRNSYPIINGSDDDIISSSGNSEAQSQDSPATTLSTCESNNNKTVNMKSMSSMPFESTAKGRKYINHDLADEVLKSYQIHILPDHKLIYDNVDVMEFARSIMKATKKKS</sequence>
<dbReference type="EMBL" id="CAJVPQ010014324">
    <property type="protein sequence ID" value="CAG8739108.1"/>
    <property type="molecule type" value="Genomic_DNA"/>
</dbReference>
<keyword evidence="3" id="KW-1185">Reference proteome</keyword>
<feature type="non-terminal residue" evidence="2">
    <location>
        <position position="211"/>
    </location>
</feature>
<reference evidence="2" key="1">
    <citation type="submission" date="2021-06" db="EMBL/GenBank/DDBJ databases">
        <authorList>
            <person name="Kallberg Y."/>
            <person name="Tangrot J."/>
            <person name="Rosling A."/>
        </authorList>
    </citation>
    <scope>NUCLEOTIDE SEQUENCE</scope>
    <source>
        <strain evidence="2">UK204</strain>
    </source>
</reference>
<feature type="non-terminal residue" evidence="2">
    <location>
        <position position="1"/>
    </location>
</feature>
<feature type="compositionally biased region" description="Polar residues" evidence="1">
    <location>
        <begin position="125"/>
        <end position="150"/>
    </location>
</feature>